<evidence type="ECO:0000256" key="4">
    <source>
        <dbReference type="SAM" id="SignalP"/>
    </source>
</evidence>
<dbReference type="RefSeq" id="WP_320944199.1">
    <property type="nucleotide sequence ID" value="NZ_BAABEU010000001.1"/>
</dbReference>
<dbReference type="PANTHER" id="PTHR30061:SF50">
    <property type="entry name" value="MALTOSE_MALTODEXTRIN-BINDING PERIPLASMIC PROTEIN"/>
    <property type="match status" value="1"/>
</dbReference>
<reference evidence="5 6" key="1">
    <citation type="submission" date="2023-11" db="EMBL/GenBank/DDBJ databases">
        <title>Genome sequence of Microbacterium rhizosphaerae KACC 19337.</title>
        <authorList>
            <person name="Choi H."/>
            <person name="Kim S."/>
            <person name="Kim Y."/>
            <person name="Kwon S.-W."/>
            <person name="Heo J."/>
        </authorList>
    </citation>
    <scope>NUCLEOTIDE SEQUENCE [LARGE SCALE GENOMIC DNA]</scope>
    <source>
        <strain evidence="5 6">KACC 19337</strain>
    </source>
</reference>
<evidence type="ECO:0000313" key="5">
    <source>
        <dbReference type="EMBL" id="WPR91499.1"/>
    </source>
</evidence>
<feature type="chain" id="PRO_5047117193" evidence="4">
    <location>
        <begin position="29"/>
        <end position="421"/>
    </location>
</feature>
<dbReference type="EMBL" id="CP139368">
    <property type="protein sequence ID" value="WPR91499.1"/>
    <property type="molecule type" value="Genomic_DNA"/>
</dbReference>
<dbReference type="Gene3D" id="3.40.190.10">
    <property type="entry name" value="Periplasmic binding protein-like II"/>
    <property type="match status" value="1"/>
</dbReference>
<name>A0ABZ0SQ91_9MICO</name>
<evidence type="ECO:0000313" key="6">
    <source>
        <dbReference type="Proteomes" id="UP001323798"/>
    </source>
</evidence>
<sequence>MPHRFVVATSVAAAAAVALSACSASSSAADGGLSKGPVTLNYAIWDQNQQPALKKAADEFTKSNPNVKVDIVVVPAKDYWTKLQTQLTAGAGPDVFWLNGPNFQLYASNNQLAPLDDAVGRDKGNYPKSLVDLYTYNGKLYGAPKDYDTIGVYYNKALFDAAGLAYPKAGWTWEEFQADAKKLSDPAKGVWGTASAPYGQMTFYNTILQAGGHIISSDGKTSGYDSPEALQGINFWNDLIKNGSSPSLQQITDTWPGDTFSSGKMGMFWDGSWAAGTYSKADGLKGHVGVAPLPAGPDSNVSVIHGLANVANAKSKNVGWAEKLAAFLSGKQSAEIQATTGTVIPAYNGTQQDWVKALPDLDAQIFLDEAKVAAPYPISKNTAVWNAFEATQINNIYSGKTTPEQGLQDLAKQMNDALAKE</sequence>
<dbReference type="PANTHER" id="PTHR30061">
    <property type="entry name" value="MALTOSE-BINDING PERIPLASMIC PROTEIN"/>
    <property type="match status" value="1"/>
</dbReference>
<gene>
    <name evidence="5" type="ORF">SM116_16395</name>
</gene>
<dbReference type="SUPFAM" id="SSF53850">
    <property type="entry name" value="Periplasmic binding protein-like II"/>
    <property type="match status" value="1"/>
</dbReference>
<evidence type="ECO:0000256" key="1">
    <source>
        <dbReference type="ARBA" id="ARBA00008520"/>
    </source>
</evidence>
<protein>
    <submittedName>
        <fullName evidence="5">Sugar ABC transporter substrate-binding protein</fullName>
    </submittedName>
</protein>
<dbReference type="Pfam" id="PF01547">
    <property type="entry name" value="SBP_bac_1"/>
    <property type="match status" value="1"/>
</dbReference>
<accession>A0ABZ0SQ91</accession>
<dbReference type="CDD" id="cd13585">
    <property type="entry name" value="PBP2_TMBP_like"/>
    <property type="match status" value="1"/>
</dbReference>
<evidence type="ECO:0000256" key="3">
    <source>
        <dbReference type="ARBA" id="ARBA00022729"/>
    </source>
</evidence>
<keyword evidence="3 4" id="KW-0732">Signal</keyword>
<dbReference type="Proteomes" id="UP001323798">
    <property type="component" value="Chromosome"/>
</dbReference>
<keyword evidence="6" id="KW-1185">Reference proteome</keyword>
<comment type="similarity">
    <text evidence="1">Belongs to the bacterial solute-binding protein 1 family.</text>
</comment>
<dbReference type="PROSITE" id="PS51257">
    <property type="entry name" value="PROKAR_LIPOPROTEIN"/>
    <property type="match status" value="1"/>
</dbReference>
<feature type="signal peptide" evidence="4">
    <location>
        <begin position="1"/>
        <end position="28"/>
    </location>
</feature>
<evidence type="ECO:0000256" key="2">
    <source>
        <dbReference type="ARBA" id="ARBA00022448"/>
    </source>
</evidence>
<dbReference type="InterPro" id="IPR006059">
    <property type="entry name" value="SBP"/>
</dbReference>
<proteinExistence type="inferred from homology"/>
<organism evidence="5 6">
    <name type="scientific">Microbacterium rhizosphaerae</name>
    <dbReference type="NCBI Taxonomy" id="1678237"/>
    <lineage>
        <taxon>Bacteria</taxon>
        <taxon>Bacillati</taxon>
        <taxon>Actinomycetota</taxon>
        <taxon>Actinomycetes</taxon>
        <taxon>Micrococcales</taxon>
        <taxon>Microbacteriaceae</taxon>
        <taxon>Microbacterium</taxon>
    </lineage>
</organism>
<keyword evidence="2" id="KW-0813">Transport</keyword>